<name>A0A0U5KYD5_9GAMM</name>
<dbReference type="Proteomes" id="UP000059419">
    <property type="component" value="Chromosome 1"/>
</dbReference>
<evidence type="ECO:0000313" key="1">
    <source>
        <dbReference type="EMBL" id="CUU22463.1"/>
    </source>
</evidence>
<accession>A0A0U5KYD5</accession>
<dbReference type="GeneID" id="84614784"/>
<dbReference type="PATRIC" id="fig|1619313.3.peg.233"/>
<gene>
    <name evidence="1" type="ORF">EM595_0226</name>
</gene>
<protein>
    <submittedName>
        <fullName evidence="1">Uncharacterized protein</fullName>
    </submittedName>
</protein>
<dbReference type="RefSeq" id="WP_157883833.1">
    <property type="nucleotide sequence ID" value="NZ_CP072598.1"/>
</dbReference>
<organism evidence="1 2">
    <name type="scientific">Duffyella gerundensis</name>
    <dbReference type="NCBI Taxonomy" id="1619313"/>
    <lineage>
        <taxon>Bacteria</taxon>
        <taxon>Pseudomonadati</taxon>
        <taxon>Pseudomonadota</taxon>
        <taxon>Gammaproteobacteria</taxon>
        <taxon>Enterobacterales</taxon>
        <taxon>Erwiniaceae</taxon>
        <taxon>Duffyella</taxon>
    </lineage>
</organism>
<sequence>MMAQYQQARAGQKISLLQTLAAGRLTVVKTITAEPKLCRQVIRQAN</sequence>
<dbReference type="KEGG" id="ege:EM595_0226"/>
<dbReference type="AlphaFoldDB" id="A0A0U5KYD5"/>
<dbReference type="STRING" id="1619313.EM595_0226"/>
<keyword evidence="2" id="KW-1185">Reference proteome</keyword>
<dbReference type="EMBL" id="LN907827">
    <property type="protein sequence ID" value="CUU22463.1"/>
    <property type="molecule type" value="Genomic_DNA"/>
</dbReference>
<evidence type="ECO:0000313" key="2">
    <source>
        <dbReference type="Proteomes" id="UP000059419"/>
    </source>
</evidence>
<proteinExistence type="predicted"/>
<reference evidence="2" key="1">
    <citation type="submission" date="2015-11" db="EMBL/GenBank/DDBJ databases">
        <authorList>
            <person name="Blom J."/>
        </authorList>
    </citation>
    <scope>NUCLEOTIDE SEQUENCE [LARGE SCALE GENOMIC DNA]</scope>
</reference>